<sequence length="43" mass="4907">MTNRTEPPTEQPSPVTYLAWLVPGIPLVWGVWQTLLKVAQLFQ</sequence>
<gene>
    <name evidence="2" type="ORF">GCM10010840_07250</name>
</gene>
<dbReference type="EMBL" id="BMOL01000002">
    <property type="protein sequence ID" value="GGL71666.1"/>
    <property type="molecule type" value="Genomic_DNA"/>
</dbReference>
<keyword evidence="3" id="KW-1185">Reference proteome</keyword>
<name>A0ABQ2G272_9DEIO</name>
<evidence type="ECO:0000313" key="2">
    <source>
        <dbReference type="EMBL" id="GGL71666.1"/>
    </source>
</evidence>
<keyword evidence="1" id="KW-1133">Transmembrane helix</keyword>
<evidence type="ECO:0008006" key="4">
    <source>
        <dbReference type="Google" id="ProtNLM"/>
    </source>
</evidence>
<protein>
    <recommendedName>
        <fullName evidence="4">Oxalate:formate antiporter</fullName>
    </recommendedName>
</protein>
<evidence type="ECO:0000256" key="1">
    <source>
        <dbReference type="SAM" id="Phobius"/>
    </source>
</evidence>
<proteinExistence type="predicted"/>
<feature type="transmembrane region" description="Helical" evidence="1">
    <location>
        <begin position="17"/>
        <end position="36"/>
    </location>
</feature>
<accession>A0ABQ2G272</accession>
<dbReference type="RefSeq" id="WP_268238917.1">
    <property type="nucleotide sequence ID" value="NZ_BMOL01000002.1"/>
</dbReference>
<comment type="caution">
    <text evidence="2">The sequence shown here is derived from an EMBL/GenBank/DDBJ whole genome shotgun (WGS) entry which is preliminary data.</text>
</comment>
<dbReference type="Proteomes" id="UP000639973">
    <property type="component" value="Unassembled WGS sequence"/>
</dbReference>
<organism evidence="2 3">
    <name type="scientific">Deinococcus aerolatus</name>
    <dbReference type="NCBI Taxonomy" id="522487"/>
    <lineage>
        <taxon>Bacteria</taxon>
        <taxon>Thermotogati</taxon>
        <taxon>Deinococcota</taxon>
        <taxon>Deinococci</taxon>
        <taxon>Deinococcales</taxon>
        <taxon>Deinococcaceae</taxon>
        <taxon>Deinococcus</taxon>
    </lineage>
</organism>
<reference evidence="3" key="1">
    <citation type="journal article" date="2019" name="Int. J. Syst. Evol. Microbiol.">
        <title>The Global Catalogue of Microorganisms (GCM) 10K type strain sequencing project: providing services to taxonomists for standard genome sequencing and annotation.</title>
        <authorList>
            <consortium name="The Broad Institute Genomics Platform"/>
            <consortium name="The Broad Institute Genome Sequencing Center for Infectious Disease"/>
            <person name="Wu L."/>
            <person name="Ma J."/>
        </authorList>
    </citation>
    <scope>NUCLEOTIDE SEQUENCE [LARGE SCALE GENOMIC DNA]</scope>
    <source>
        <strain evidence="3">JCM 15442</strain>
    </source>
</reference>
<keyword evidence="1" id="KW-0812">Transmembrane</keyword>
<keyword evidence="1" id="KW-0472">Membrane</keyword>
<evidence type="ECO:0000313" key="3">
    <source>
        <dbReference type="Proteomes" id="UP000639973"/>
    </source>
</evidence>